<protein>
    <submittedName>
        <fullName evidence="1">Uncharacterized protein</fullName>
    </submittedName>
</protein>
<evidence type="ECO:0000313" key="1">
    <source>
        <dbReference type="EMBL" id="KAI7996805.1"/>
    </source>
</evidence>
<proteinExistence type="predicted"/>
<reference evidence="1 2" key="1">
    <citation type="journal article" date="2022" name="Plant J.">
        <title>Chromosome-level genome of Camellia lanceoleosa provides a valuable resource for understanding genome evolution and self-incompatibility.</title>
        <authorList>
            <person name="Gong W."/>
            <person name="Xiao S."/>
            <person name="Wang L."/>
            <person name="Liao Z."/>
            <person name="Chang Y."/>
            <person name="Mo W."/>
            <person name="Hu G."/>
            <person name="Li W."/>
            <person name="Zhao G."/>
            <person name="Zhu H."/>
            <person name="Hu X."/>
            <person name="Ji K."/>
            <person name="Xiang X."/>
            <person name="Song Q."/>
            <person name="Yuan D."/>
            <person name="Jin S."/>
            <person name="Zhang L."/>
        </authorList>
    </citation>
    <scope>NUCLEOTIDE SEQUENCE [LARGE SCALE GENOMIC DNA]</scope>
    <source>
        <strain evidence="1">SQ_2022a</strain>
    </source>
</reference>
<keyword evidence="2" id="KW-1185">Reference proteome</keyword>
<evidence type="ECO:0000313" key="2">
    <source>
        <dbReference type="Proteomes" id="UP001060215"/>
    </source>
</evidence>
<name>A0ACC0G9E4_9ERIC</name>
<dbReference type="EMBL" id="CM045767">
    <property type="protein sequence ID" value="KAI7996805.1"/>
    <property type="molecule type" value="Genomic_DNA"/>
</dbReference>
<comment type="caution">
    <text evidence="1">The sequence shown here is derived from an EMBL/GenBank/DDBJ whole genome shotgun (WGS) entry which is preliminary data.</text>
</comment>
<accession>A0ACC0G9E4</accession>
<gene>
    <name evidence="1" type="ORF">LOK49_LG10G02943</name>
</gene>
<organism evidence="1 2">
    <name type="scientific">Camellia lanceoleosa</name>
    <dbReference type="NCBI Taxonomy" id="1840588"/>
    <lineage>
        <taxon>Eukaryota</taxon>
        <taxon>Viridiplantae</taxon>
        <taxon>Streptophyta</taxon>
        <taxon>Embryophyta</taxon>
        <taxon>Tracheophyta</taxon>
        <taxon>Spermatophyta</taxon>
        <taxon>Magnoliopsida</taxon>
        <taxon>eudicotyledons</taxon>
        <taxon>Gunneridae</taxon>
        <taxon>Pentapetalae</taxon>
        <taxon>asterids</taxon>
        <taxon>Ericales</taxon>
        <taxon>Theaceae</taxon>
        <taxon>Camellia</taxon>
    </lineage>
</organism>
<sequence>MHCGRGRPQKKPDNPSSKSLSSVILQPIAKKPRGRPPKKPINHNHQPQPPHLSFHSQSVTQNPKIKTLLNVQSSFDVLDAPPSPSDDEKSKKFPYWNDKRKRKDRKRREEINSPPPTLENRSSQSCLPEIPGPIPHNILEIALDYANLSNFFKDIPDLDD</sequence>
<dbReference type="Proteomes" id="UP001060215">
    <property type="component" value="Chromosome 10"/>
</dbReference>